<evidence type="ECO:0000313" key="2">
    <source>
        <dbReference type="Proteomes" id="UP001196301"/>
    </source>
</evidence>
<dbReference type="Proteomes" id="UP001196301">
    <property type="component" value="Unassembled WGS sequence"/>
</dbReference>
<keyword evidence="2" id="KW-1185">Reference proteome</keyword>
<dbReference type="EMBL" id="JAHLOQ010000048">
    <property type="protein sequence ID" value="MBU5337321.1"/>
    <property type="molecule type" value="Genomic_DNA"/>
</dbReference>
<reference evidence="1 2" key="1">
    <citation type="submission" date="2021-06" db="EMBL/GenBank/DDBJ databases">
        <authorList>
            <person name="Sun Q."/>
            <person name="Li D."/>
        </authorList>
    </citation>
    <scope>NUCLEOTIDE SEQUENCE [LARGE SCALE GENOMIC DNA]</scope>
    <source>
        <strain evidence="1 2">N19</strain>
    </source>
</reference>
<evidence type="ECO:0000313" key="1">
    <source>
        <dbReference type="EMBL" id="MBU5337321.1"/>
    </source>
</evidence>
<accession>A0ABS6E1I7</accession>
<comment type="caution">
    <text evidence="1">The sequence shown here is derived from an EMBL/GenBank/DDBJ whole genome shotgun (WGS) entry which is preliminary data.</text>
</comment>
<evidence type="ECO:0008006" key="3">
    <source>
        <dbReference type="Google" id="ProtNLM"/>
    </source>
</evidence>
<gene>
    <name evidence="1" type="ORF">KQI20_12795</name>
</gene>
<protein>
    <recommendedName>
        <fullName evidence="3">Glycosyl transferase family 2</fullName>
    </recommendedName>
</protein>
<name>A0ABS6E1I7_9FIRM</name>
<proteinExistence type="predicted"/>
<organism evidence="1 2">
    <name type="scientific">Intestinibacter bartlettii</name>
    <dbReference type="NCBI Taxonomy" id="261299"/>
    <lineage>
        <taxon>Bacteria</taxon>
        <taxon>Bacillati</taxon>
        <taxon>Bacillota</taxon>
        <taxon>Clostridia</taxon>
        <taxon>Peptostreptococcales</taxon>
        <taxon>Peptostreptococcaceae</taxon>
        <taxon>Intestinibacter</taxon>
    </lineage>
</organism>
<dbReference type="RefSeq" id="WP_216571897.1">
    <property type="nucleotide sequence ID" value="NZ_JAHLOQ010000048.1"/>
</dbReference>
<sequence length="279" mass="32628">MIVFAIPFRGKNTTNDWNGCVKRLNNTLNSIFNQTDNEFKVIVACNDIPELNKKYDERLEFIVTDIPTPKKWLEMAIDKSWKLTVIAIRIREILLEQNNPENGIYVMPVDADDLLNCNIAKYVKEHPYENGFVSKDGYVHYKGNNYLTIYKNLHTYCGSCNIIKMYLEDLPEDYPIPVELCHDIENAKILNKRYPIRFDHNIVVDKYKENGKEFSILPFRSTIYIKDTGDNISDIHNEEKGLNKKDNKLHIGVFIKKVNPFTKKRFSKKIQHDFGIDSN</sequence>